<dbReference type="Pfam" id="PF18708">
    <property type="entry name" value="MapZ_C2"/>
    <property type="match status" value="1"/>
</dbReference>
<dbReference type="EMBL" id="JADAKE010000014">
    <property type="protein sequence ID" value="MBF8807822.1"/>
    <property type="molecule type" value="Genomic_DNA"/>
</dbReference>
<evidence type="ECO:0000313" key="4">
    <source>
        <dbReference type="EMBL" id="MBF8807822.1"/>
    </source>
</evidence>
<feature type="region of interest" description="Disordered" evidence="1">
    <location>
        <begin position="547"/>
        <end position="608"/>
    </location>
</feature>
<feature type="compositionally biased region" description="Basic and acidic residues" evidence="1">
    <location>
        <begin position="198"/>
        <end position="221"/>
    </location>
</feature>
<dbReference type="AlphaFoldDB" id="A0A931B218"/>
<dbReference type="InterPro" id="IPR040532">
    <property type="entry name" value="MapZ_C2"/>
</dbReference>
<name>A0A931B218_9ENTE</name>
<feature type="compositionally biased region" description="Basic and acidic residues" evidence="1">
    <location>
        <begin position="40"/>
        <end position="51"/>
    </location>
</feature>
<feature type="region of interest" description="Disordered" evidence="1">
    <location>
        <begin position="1"/>
        <end position="23"/>
    </location>
</feature>
<dbReference type="Pfam" id="PF18041">
    <property type="entry name" value="MapZ_EC1"/>
    <property type="match status" value="1"/>
</dbReference>
<feature type="region of interest" description="Disordered" evidence="1">
    <location>
        <begin position="250"/>
        <end position="291"/>
    </location>
</feature>
<comment type="caution">
    <text evidence="4">The sequence shown here is derived from an EMBL/GenBank/DDBJ whole genome shotgun (WGS) entry which is preliminary data.</text>
</comment>
<dbReference type="InterPro" id="IPR041295">
    <property type="entry name" value="MapZ_EC1"/>
</dbReference>
<organism evidence="4 5">
    <name type="scientific">Enterococcus lacertideformus</name>
    <dbReference type="NCBI Taxonomy" id="2771493"/>
    <lineage>
        <taxon>Bacteria</taxon>
        <taxon>Bacillati</taxon>
        <taxon>Bacillota</taxon>
        <taxon>Bacilli</taxon>
        <taxon>Lactobacillales</taxon>
        <taxon>Enterococcaceae</taxon>
        <taxon>Enterococcus</taxon>
    </lineage>
</organism>
<dbReference type="Proteomes" id="UP000637757">
    <property type="component" value="Unassembled WGS sequence"/>
</dbReference>
<feature type="compositionally biased region" description="Low complexity" evidence="1">
    <location>
        <begin position="567"/>
        <end position="582"/>
    </location>
</feature>
<gene>
    <name evidence="4" type="ORF">IC227_04985</name>
</gene>
<sequence>MNDVPPQMNSSEEIFPDTELNDPIECSELTDLPLESVMELFRDDSQSEENKPLQQVENAGKVADTSMDNTHPLENKQTQENESIDVEDNKNEIKLEQQKRVAELKEFVDHEKENSILSAYIKAHREDTTEEHAEELMRMIKEELETKANKETKEITSDTITLDPQMRASDIVEEKASVSEALTDNGQNSEIADEKKINIELNKETDNNEETIEKSKIKNAKESSQQNVTENNMILPAVEKTAEANTRLIEQKNNQTEHSYTKKSFDEKGNRESEPSKEEALPDEMPRKKQTDSVMEAELEKISTEKQKVKQIGAIKTNHLLSKRSKKGTYLTLAAVLLLGLGGWSYYDHQQNVQAQIAAQKEAQKQKVLNLKQALADFYTDNSHQFINTSMINQDLTKLKAALAEAKSEKEYPELEKAYDDIQMKIKDIKHVNELFTTPVIANDHLIDAPKIKADKEIQSIATDETAFGQLIKKAQNEANNQYQQLQVAKEKMKDIYNENKVMNNVTRERYNQAKAAVDKVKNEELTTSLKEQLKQVEDSLIAKEKEEAQKKAEEDKKAEEAKKVAEATAQAQAARQATQQANSSRGTSIPSTNSANQPILSTRQSDVADTSNPAWNWAPGVQESVIATCVQRGYIIEGGYRLEKARIENGEGYYNLYATSTKSALMNGIGESALPFYIVTINCKTGWFGGNGNH</sequence>
<keyword evidence="5" id="KW-1185">Reference proteome</keyword>
<feature type="region of interest" description="Disordered" evidence="1">
    <location>
        <begin position="39"/>
        <end position="91"/>
    </location>
</feature>
<protein>
    <submittedName>
        <fullName evidence="4">TFIIB-type zinc ribbon-containing protein</fullName>
    </submittedName>
</protein>
<evidence type="ECO:0000256" key="1">
    <source>
        <dbReference type="SAM" id="MobiDB-lite"/>
    </source>
</evidence>
<feature type="compositionally biased region" description="Polar residues" evidence="1">
    <location>
        <begin position="583"/>
        <end position="608"/>
    </location>
</feature>
<proteinExistence type="predicted"/>
<evidence type="ECO:0000259" key="2">
    <source>
        <dbReference type="Pfam" id="PF18041"/>
    </source>
</evidence>
<feature type="compositionally biased region" description="Basic and acidic residues" evidence="1">
    <location>
        <begin position="547"/>
        <end position="566"/>
    </location>
</feature>
<feature type="domain" description="MapZ extracellular" evidence="2">
    <location>
        <begin position="354"/>
        <end position="475"/>
    </location>
</feature>
<feature type="region of interest" description="Disordered" evidence="1">
    <location>
        <begin position="144"/>
        <end position="168"/>
    </location>
</feature>
<accession>A0A931B218</accession>
<feature type="domain" description="MapZ extracellular C-terminal" evidence="3">
    <location>
        <begin position="599"/>
        <end position="692"/>
    </location>
</feature>
<evidence type="ECO:0000313" key="5">
    <source>
        <dbReference type="Proteomes" id="UP000637757"/>
    </source>
</evidence>
<feature type="compositionally biased region" description="Basic and acidic residues" evidence="1">
    <location>
        <begin position="259"/>
        <end position="291"/>
    </location>
</feature>
<feature type="compositionally biased region" description="Basic and acidic residues" evidence="1">
    <location>
        <begin position="144"/>
        <end position="156"/>
    </location>
</feature>
<feature type="region of interest" description="Disordered" evidence="1">
    <location>
        <begin position="198"/>
        <end position="227"/>
    </location>
</feature>
<reference evidence="4" key="1">
    <citation type="submission" date="2020-09" db="EMBL/GenBank/DDBJ databases">
        <title>Genomic insights into the novelty and pathogenicity of a unique biofilm-forming Enterococcus sp. bacteria (Enterococcus lacertideformus) identified in reptiles.</title>
        <authorList>
            <person name="Agius J.E."/>
            <person name="Phalen D.N."/>
            <person name="Rose K."/>
            <person name="Eden J.-S."/>
        </authorList>
    </citation>
    <scope>NUCLEOTIDE SEQUENCE</scope>
    <source>
        <strain evidence="4">PHRS 0518</strain>
    </source>
</reference>
<evidence type="ECO:0000259" key="3">
    <source>
        <dbReference type="Pfam" id="PF18708"/>
    </source>
</evidence>